<dbReference type="FunCoup" id="A0A6P8I2G7">
    <property type="interactions" value="767"/>
</dbReference>
<dbReference type="PROSITE" id="PS01154">
    <property type="entry name" value="RNA_POL_L_13KD"/>
    <property type="match status" value="1"/>
</dbReference>
<dbReference type="Gene3D" id="3.30.1360.10">
    <property type="entry name" value="RNA polymerase, RBP11-like subunit"/>
    <property type="match status" value="1"/>
</dbReference>
<keyword evidence="5" id="KW-0539">Nucleus</keyword>
<dbReference type="CDD" id="cd07029">
    <property type="entry name" value="RNAP_I_III_AC19"/>
    <property type="match status" value="1"/>
</dbReference>
<dbReference type="SUPFAM" id="SSF55257">
    <property type="entry name" value="RBP11-like subunits of RNA polymerase"/>
    <property type="match status" value="1"/>
</dbReference>
<dbReference type="InterPro" id="IPR009025">
    <property type="entry name" value="RBP11-like_dimer"/>
</dbReference>
<dbReference type="GO" id="GO:0003677">
    <property type="term" value="F:DNA binding"/>
    <property type="evidence" value="ECO:0007669"/>
    <property type="project" value="InterPro"/>
</dbReference>
<dbReference type="OrthoDB" id="510325at2759"/>
<dbReference type="Pfam" id="PF13656">
    <property type="entry name" value="RNA_pol_L_2"/>
    <property type="match status" value="1"/>
</dbReference>
<evidence type="ECO:0000256" key="1">
    <source>
        <dbReference type="ARBA" id="ARBA00004123"/>
    </source>
</evidence>
<dbReference type="GO" id="GO:0006383">
    <property type="term" value="P:transcription by RNA polymerase III"/>
    <property type="evidence" value="ECO:0007669"/>
    <property type="project" value="TreeGrafter"/>
</dbReference>
<dbReference type="InParanoid" id="A0A6P8I2G7"/>
<reference evidence="10" key="1">
    <citation type="submission" date="2025-08" db="UniProtKB">
        <authorList>
            <consortium name="RefSeq"/>
        </authorList>
    </citation>
    <scope>IDENTIFICATION</scope>
    <source>
        <tissue evidence="10">Tentacle</tissue>
    </source>
</reference>
<evidence type="ECO:0000256" key="6">
    <source>
        <dbReference type="ARBA" id="ARBA00025751"/>
    </source>
</evidence>
<dbReference type="InterPro" id="IPR033898">
    <property type="entry name" value="RNAP_AC19"/>
</dbReference>
<dbReference type="InterPro" id="IPR022905">
    <property type="entry name" value="Rpo11-like"/>
</dbReference>
<organism evidence="9 10">
    <name type="scientific">Actinia tenebrosa</name>
    <name type="common">Australian red waratah sea anemone</name>
    <dbReference type="NCBI Taxonomy" id="6105"/>
    <lineage>
        <taxon>Eukaryota</taxon>
        <taxon>Metazoa</taxon>
        <taxon>Cnidaria</taxon>
        <taxon>Anthozoa</taxon>
        <taxon>Hexacorallia</taxon>
        <taxon>Actiniaria</taxon>
        <taxon>Actiniidae</taxon>
        <taxon>Actinia</taxon>
    </lineage>
</organism>
<dbReference type="Proteomes" id="UP000515163">
    <property type="component" value="Unplaced"/>
</dbReference>
<feature type="domain" description="DNA-directed RNA polymerase RBP11-like dimerisation" evidence="8">
    <location>
        <begin position="25"/>
        <end position="96"/>
    </location>
</feature>
<dbReference type="RefSeq" id="XP_031561711.1">
    <property type="nucleotide sequence ID" value="XM_031705851.1"/>
</dbReference>
<dbReference type="GO" id="GO:0003899">
    <property type="term" value="F:DNA-directed RNA polymerase activity"/>
    <property type="evidence" value="ECO:0007669"/>
    <property type="project" value="InterPro"/>
</dbReference>
<evidence type="ECO:0000256" key="4">
    <source>
        <dbReference type="ARBA" id="ARBA00023163"/>
    </source>
</evidence>
<evidence type="ECO:0000256" key="3">
    <source>
        <dbReference type="ARBA" id="ARBA00022478"/>
    </source>
</evidence>
<evidence type="ECO:0000313" key="10">
    <source>
        <dbReference type="RefSeq" id="XP_031561711.1"/>
    </source>
</evidence>
<keyword evidence="4" id="KW-0804">Transcription</keyword>
<dbReference type="InterPro" id="IPR036603">
    <property type="entry name" value="RBP11-like"/>
</dbReference>
<evidence type="ECO:0000313" key="9">
    <source>
        <dbReference type="Proteomes" id="UP000515163"/>
    </source>
</evidence>
<dbReference type="GO" id="GO:0006362">
    <property type="term" value="P:transcription elongation by RNA polymerase I"/>
    <property type="evidence" value="ECO:0007669"/>
    <property type="project" value="TreeGrafter"/>
</dbReference>
<comment type="similarity">
    <text evidence="6">Belongs to the archaeal Rpo11/eukaryotic RPB11/RPC19 RNA polymerase subunit family.</text>
</comment>
<dbReference type="GeneID" id="116297590"/>
<sequence>MADEEESVKHRLEVIPTGDPDDETCATFVMHEEDHTLGNSLRYIVMKNPNVKFCGYTVPHPSENKINFRIQTNGVPATDVLRRGLSELSTVCEHVLATFEASVEGYKQAQVTSKRDSGSMSSSDQE</sequence>
<keyword evidence="9" id="KW-1185">Reference proteome</keyword>
<accession>A0A6P8I2G7</accession>
<dbReference type="PANTHER" id="PTHR13946:SF28">
    <property type="entry name" value="DNA-DIRECTED RNA POLYMERASES I AND III SUBUNIT RPAC2"/>
    <property type="match status" value="1"/>
</dbReference>
<dbReference type="HAMAP" id="MF_00261">
    <property type="entry name" value="RNApol_arch_Rpo11"/>
    <property type="match status" value="1"/>
</dbReference>
<comment type="subcellular location">
    <subcellularLocation>
        <location evidence="1">Nucleus</location>
    </subcellularLocation>
</comment>
<dbReference type="InterPro" id="IPR008193">
    <property type="entry name" value="RNA_pol_Rpb11_13-16kDa_CS"/>
</dbReference>
<evidence type="ECO:0000256" key="7">
    <source>
        <dbReference type="ARBA" id="ARBA00031757"/>
    </source>
</evidence>
<protein>
    <recommendedName>
        <fullName evidence="2">DNA-directed RNA polymerases I and III subunit RPAC2</fullName>
    </recommendedName>
    <alternativeName>
        <fullName evidence="7">DNA-directed RNA polymerase I subunit D</fullName>
    </alternativeName>
</protein>
<gene>
    <name evidence="10" type="primary">LOC116297590</name>
</gene>
<keyword evidence="3" id="KW-0240">DNA-directed RNA polymerase</keyword>
<dbReference type="GO" id="GO:0005736">
    <property type="term" value="C:RNA polymerase I complex"/>
    <property type="evidence" value="ECO:0007669"/>
    <property type="project" value="TreeGrafter"/>
</dbReference>
<dbReference type="AlphaFoldDB" id="A0A6P8I2G7"/>
<dbReference type="FunFam" id="3.30.1360.10:FF:000006">
    <property type="entry name" value="DNA-directed RNA polymerases I and III subunit RPAC2"/>
    <property type="match status" value="1"/>
</dbReference>
<evidence type="ECO:0000256" key="2">
    <source>
        <dbReference type="ARBA" id="ARBA00022079"/>
    </source>
</evidence>
<dbReference type="GO" id="GO:0046983">
    <property type="term" value="F:protein dimerization activity"/>
    <property type="evidence" value="ECO:0007669"/>
    <property type="project" value="InterPro"/>
</dbReference>
<dbReference type="PANTHER" id="PTHR13946">
    <property type="entry name" value="DNA-DIRECTED RNA POLYMERASE I,II,III"/>
    <property type="match status" value="1"/>
</dbReference>
<dbReference type="KEGG" id="aten:116297590"/>
<name>A0A6P8I2G7_ACTTE</name>
<dbReference type="GO" id="GO:0005666">
    <property type="term" value="C:RNA polymerase III complex"/>
    <property type="evidence" value="ECO:0007669"/>
    <property type="project" value="TreeGrafter"/>
</dbReference>
<evidence type="ECO:0000259" key="8">
    <source>
        <dbReference type="Pfam" id="PF13656"/>
    </source>
</evidence>
<proteinExistence type="inferred from homology"/>
<evidence type="ECO:0000256" key="5">
    <source>
        <dbReference type="ARBA" id="ARBA00023242"/>
    </source>
</evidence>